<dbReference type="RefSeq" id="WP_260796300.1">
    <property type="nucleotide sequence ID" value="NZ_CP093313.1"/>
</dbReference>
<dbReference type="CDD" id="cd00090">
    <property type="entry name" value="HTH_ARSR"/>
    <property type="match status" value="1"/>
</dbReference>
<dbReference type="EMBL" id="CP093313">
    <property type="protein sequence ID" value="UWZ86663.1"/>
    <property type="molecule type" value="Genomic_DNA"/>
</dbReference>
<dbReference type="PROSITE" id="PS50987">
    <property type="entry name" value="HTH_ARSR_2"/>
    <property type="match status" value="1"/>
</dbReference>
<organism evidence="2 3">
    <name type="scientific">Occallatibacter riparius</name>
    <dbReference type="NCBI Taxonomy" id="1002689"/>
    <lineage>
        <taxon>Bacteria</taxon>
        <taxon>Pseudomonadati</taxon>
        <taxon>Acidobacteriota</taxon>
        <taxon>Terriglobia</taxon>
        <taxon>Terriglobales</taxon>
        <taxon>Acidobacteriaceae</taxon>
        <taxon>Occallatibacter</taxon>
    </lineage>
</organism>
<dbReference type="SMART" id="SM00418">
    <property type="entry name" value="HTH_ARSR"/>
    <property type="match status" value="1"/>
</dbReference>
<dbReference type="Pfam" id="PF01022">
    <property type="entry name" value="HTH_5"/>
    <property type="match status" value="1"/>
</dbReference>
<dbReference type="GO" id="GO:0003677">
    <property type="term" value="F:DNA binding"/>
    <property type="evidence" value="ECO:0007669"/>
    <property type="project" value="TreeGrafter"/>
</dbReference>
<dbReference type="GO" id="GO:0032791">
    <property type="term" value="F:lead ion binding"/>
    <property type="evidence" value="ECO:0007669"/>
    <property type="project" value="TreeGrafter"/>
</dbReference>
<evidence type="ECO:0000313" key="2">
    <source>
        <dbReference type="EMBL" id="UWZ86663.1"/>
    </source>
</evidence>
<proteinExistence type="predicted"/>
<dbReference type="GO" id="GO:0003700">
    <property type="term" value="F:DNA-binding transcription factor activity"/>
    <property type="evidence" value="ECO:0007669"/>
    <property type="project" value="InterPro"/>
</dbReference>
<dbReference type="PANTHER" id="PTHR39168:SF1">
    <property type="entry name" value="TRANSCRIPTIONAL REGULATORY PROTEIN"/>
    <property type="match status" value="1"/>
</dbReference>
<dbReference type="GO" id="GO:0097063">
    <property type="term" value="F:cadmium ion sensor activity"/>
    <property type="evidence" value="ECO:0007669"/>
    <property type="project" value="TreeGrafter"/>
</dbReference>
<protein>
    <submittedName>
        <fullName evidence="2">ArsR family transcriptional regulator</fullName>
    </submittedName>
</protein>
<feature type="domain" description="HTH arsR-type" evidence="1">
    <location>
        <begin position="3"/>
        <end position="98"/>
    </location>
</feature>
<sequence>MNADVPVDAAVSRIAAAIGEPARTRMLYCLLDGRARTSTELAIIGEVTPPTASTHLNRLKADGLVTAHVQGRHRYYTLESAHVARALEALSVIAGRPAREFQPSTPTRYRLARSCYDHLAGRIGVAVFERMRANGWLRGIAADAANSYDLTHDGSSAIAAMRIDLEQARGQRRRFAYGCLDWSERRFHLAGALGAALFKSFLQCRWLERDLDSRALVVSAAGRRELRSRFNVEC</sequence>
<dbReference type="InterPro" id="IPR052543">
    <property type="entry name" value="HTH_Metal-responsive_Reg"/>
</dbReference>
<dbReference type="InterPro" id="IPR036388">
    <property type="entry name" value="WH-like_DNA-bd_sf"/>
</dbReference>
<dbReference type="PRINTS" id="PR00778">
    <property type="entry name" value="HTHARSR"/>
</dbReference>
<dbReference type="AlphaFoldDB" id="A0A9J7BVF1"/>
<dbReference type="KEGG" id="orp:MOP44_12125"/>
<accession>A0A9J7BVF1</accession>
<gene>
    <name evidence="2" type="ORF">MOP44_12125</name>
</gene>
<dbReference type="Gene3D" id="1.10.10.10">
    <property type="entry name" value="Winged helix-like DNA-binding domain superfamily/Winged helix DNA-binding domain"/>
    <property type="match status" value="1"/>
</dbReference>
<dbReference type="InterPro" id="IPR001845">
    <property type="entry name" value="HTH_ArsR_DNA-bd_dom"/>
</dbReference>
<evidence type="ECO:0000313" key="3">
    <source>
        <dbReference type="Proteomes" id="UP001059380"/>
    </source>
</evidence>
<dbReference type="Proteomes" id="UP001059380">
    <property type="component" value="Chromosome"/>
</dbReference>
<name>A0A9J7BVF1_9BACT</name>
<dbReference type="InterPro" id="IPR036390">
    <property type="entry name" value="WH_DNA-bd_sf"/>
</dbReference>
<dbReference type="PANTHER" id="PTHR39168">
    <property type="entry name" value="TRANSCRIPTIONAL REGULATOR-RELATED"/>
    <property type="match status" value="1"/>
</dbReference>
<dbReference type="SUPFAM" id="SSF46785">
    <property type="entry name" value="Winged helix' DNA-binding domain"/>
    <property type="match status" value="1"/>
</dbReference>
<keyword evidence="3" id="KW-1185">Reference proteome</keyword>
<evidence type="ECO:0000259" key="1">
    <source>
        <dbReference type="PROSITE" id="PS50987"/>
    </source>
</evidence>
<dbReference type="InterPro" id="IPR011991">
    <property type="entry name" value="ArsR-like_HTH"/>
</dbReference>
<dbReference type="GO" id="GO:0010288">
    <property type="term" value="P:response to lead ion"/>
    <property type="evidence" value="ECO:0007669"/>
    <property type="project" value="TreeGrafter"/>
</dbReference>
<reference evidence="2" key="1">
    <citation type="submission" date="2021-04" db="EMBL/GenBank/DDBJ databases">
        <title>Phylogenetic analysis of Acidobacteriaceae.</title>
        <authorList>
            <person name="Qiu L."/>
            <person name="Zhang Q."/>
        </authorList>
    </citation>
    <scope>NUCLEOTIDE SEQUENCE</scope>
    <source>
        <strain evidence="2">DSM 25168</strain>
    </source>
</reference>
<dbReference type="GO" id="GO:0046686">
    <property type="term" value="P:response to cadmium ion"/>
    <property type="evidence" value="ECO:0007669"/>
    <property type="project" value="TreeGrafter"/>
</dbReference>